<protein>
    <submittedName>
        <fullName evidence="2">DUF1573 domain-containing protein</fullName>
    </submittedName>
</protein>
<evidence type="ECO:0000313" key="3">
    <source>
        <dbReference type="Proteomes" id="UP001589590"/>
    </source>
</evidence>
<dbReference type="Gene3D" id="2.60.40.10">
    <property type="entry name" value="Immunoglobulins"/>
    <property type="match status" value="1"/>
</dbReference>
<dbReference type="Proteomes" id="UP001589590">
    <property type="component" value="Unassembled WGS sequence"/>
</dbReference>
<dbReference type="PANTHER" id="PTHR37833">
    <property type="entry name" value="LIPOPROTEIN-RELATED"/>
    <property type="match status" value="1"/>
</dbReference>
<evidence type="ECO:0000313" key="2">
    <source>
        <dbReference type="EMBL" id="MFB9104301.1"/>
    </source>
</evidence>
<reference evidence="2 3" key="1">
    <citation type="submission" date="2024-09" db="EMBL/GenBank/DDBJ databases">
        <authorList>
            <person name="Sun Q."/>
            <person name="Mori K."/>
        </authorList>
    </citation>
    <scope>NUCLEOTIDE SEQUENCE [LARGE SCALE GENOMIC DNA]</scope>
    <source>
        <strain evidence="2 3">CECT 8300</strain>
    </source>
</reference>
<feature type="signal peptide" evidence="1">
    <location>
        <begin position="1"/>
        <end position="21"/>
    </location>
</feature>
<comment type="caution">
    <text evidence="2">The sequence shown here is derived from an EMBL/GenBank/DDBJ whole genome shotgun (WGS) entry which is preliminary data.</text>
</comment>
<keyword evidence="1" id="KW-0732">Signal</keyword>
<sequence>MKKIITILFIGLMSYAVNAQAKIEFKSDTIDYGTIEKGANGVREFEFTNTGNEPLIVSKVSSSCGCTIPKKPDAPIMPGKTGVIEVKYDTNRVNPIRKTITVISNAVTPTVALKIKGLVIEANTQSVLQKKEKSIVQQ</sequence>
<dbReference type="InterPro" id="IPR013783">
    <property type="entry name" value="Ig-like_fold"/>
</dbReference>
<name>A0ABV5GXC3_9FLAO</name>
<keyword evidence="3" id="KW-1185">Reference proteome</keyword>
<dbReference type="InterPro" id="IPR011467">
    <property type="entry name" value="DUF1573"/>
</dbReference>
<accession>A0ABV5GXC3</accession>
<organism evidence="2 3">
    <name type="scientific">Algibacter miyuki</name>
    <dbReference type="NCBI Taxonomy" id="1306933"/>
    <lineage>
        <taxon>Bacteria</taxon>
        <taxon>Pseudomonadati</taxon>
        <taxon>Bacteroidota</taxon>
        <taxon>Flavobacteriia</taxon>
        <taxon>Flavobacteriales</taxon>
        <taxon>Flavobacteriaceae</taxon>
        <taxon>Algibacter</taxon>
    </lineage>
</organism>
<dbReference type="RefSeq" id="WP_290271308.1">
    <property type="nucleotide sequence ID" value="NZ_JAUFQP010000010.1"/>
</dbReference>
<dbReference type="Pfam" id="PF07610">
    <property type="entry name" value="DUF1573"/>
    <property type="match status" value="1"/>
</dbReference>
<evidence type="ECO:0000256" key="1">
    <source>
        <dbReference type="SAM" id="SignalP"/>
    </source>
</evidence>
<dbReference type="EMBL" id="JBHMFA010000004">
    <property type="protein sequence ID" value="MFB9104301.1"/>
    <property type="molecule type" value="Genomic_DNA"/>
</dbReference>
<dbReference type="PANTHER" id="PTHR37833:SF1">
    <property type="entry name" value="SIGNAL PEPTIDE PROTEIN"/>
    <property type="match status" value="1"/>
</dbReference>
<proteinExistence type="predicted"/>
<gene>
    <name evidence="2" type="ORF">ACFFU1_05305</name>
</gene>
<feature type="chain" id="PRO_5046122721" evidence="1">
    <location>
        <begin position="22"/>
        <end position="138"/>
    </location>
</feature>